<dbReference type="PANTHER" id="PTHR31921">
    <property type="entry name" value="PROTEIN DPCD"/>
    <property type="match status" value="1"/>
</dbReference>
<evidence type="ECO:0000313" key="3">
    <source>
        <dbReference type="EMBL" id="KAK2158281.1"/>
    </source>
</evidence>
<comment type="caution">
    <text evidence="3">The sequence shown here is derived from an EMBL/GenBank/DDBJ whole genome shotgun (WGS) entry which is preliminary data.</text>
</comment>
<dbReference type="Pfam" id="PF14913">
    <property type="entry name" value="DPCD"/>
    <property type="match status" value="1"/>
</dbReference>
<dbReference type="AlphaFoldDB" id="A0AAD9JSA5"/>
<proteinExistence type="inferred from homology"/>
<accession>A0AAD9JSA5</accession>
<keyword evidence="4" id="KW-1185">Reference proteome</keyword>
<evidence type="ECO:0000256" key="2">
    <source>
        <dbReference type="ARBA" id="ARBA00020330"/>
    </source>
</evidence>
<protein>
    <recommendedName>
        <fullName evidence="2">Protein DPCD</fullName>
    </recommendedName>
</protein>
<dbReference type="PANTHER" id="PTHR31921:SF1">
    <property type="entry name" value="PROTEIN DPCD"/>
    <property type="match status" value="1"/>
</dbReference>
<dbReference type="EMBL" id="JAODUO010001808">
    <property type="protein sequence ID" value="KAK2158281.1"/>
    <property type="molecule type" value="Genomic_DNA"/>
</dbReference>
<name>A0AAD9JSA5_RIDPI</name>
<dbReference type="Proteomes" id="UP001209878">
    <property type="component" value="Unassembled WGS sequence"/>
</dbReference>
<comment type="similarity">
    <text evidence="1">Belongs to the DPCD family.</text>
</comment>
<dbReference type="PRINTS" id="PR02065">
    <property type="entry name" value="PROTEINDPCD"/>
</dbReference>
<evidence type="ECO:0000313" key="4">
    <source>
        <dbReference type="Proteomes" id="UP001209878"/>
    </source>
</evidence>
<dbReference type="InterPro" id="IPR026224">
    <property type="entry name" value="DPCD"/>
</dbReference>
<reference evidence="3" key="1">
    <citation type="journal article" date="2023" name="Mol. Biol. Evol.">
        <title>Third-Generation Sequencing Reveals the Adaptive Role of the Epigenome in Three Deep-Sea Polychaetes.</title>
        <authorList>
            <person name="Perez M."/>
            <person name="Aroh O."/>
            <person name="Sun Y."/>
            <person name="Lan Y."/>
            <person name="Juniper S.K."/>
            <person name="Young C.R."/>
            <person name="Angers B."/>
            <person name="Qian P.Y."/>
        </authorList>
    </citation>
    <scope>NUCLEOTIDE SEQUENCE</scope>
    <source>
        <strain evidence="3">R07B-5</strain>
    </source>
</reference>
<sequence length="201" mass="23568">MASAWLETLKSAEKTCLVQDGRRKVHYTFRDDSEMVEEYDTRNNELVVRKWKKKGTFGGPAERWEYEVGEQMVPTSVETESLVVSSSNPIFVRKDTKKSFQWRIRNLPYPLETYDVSVNSDDRSITIRTSNKKYYKKFTIPDLNRLNLPLEQKQIKVAHANNTLIVTYEKPAEMMEMERQVQDELKKMKAEKDGDVQCNQS</sequence>
<evidence type="ECO:0000256" key="1">
    <source>
        <dbReference type="ARBA" id="ARBA00010597"/>
    </source>
</evidence>
<gene>
    <name evidence="3" type="ORF">NP493_1810g00004</name>
</gene>
<organism evidence="3 4">
    <name type="scientific">Ridgeia piscesae</name>
    <name type="common">Tubeworm</name>
    <dbReference type="NCBI Taxonomy" id="27915"/>
    <lineage>
        <taxon>Eukaryota</taxon>
        <taxon>Metazoa</taxon>
        <taxon>Spiralia</taxon>
        <taxon>Lophotrochozoa</taxon>
        <taxon>Annelida</taxon>
        <taxon>Polychaeta</taxon>
        <taxon>Sedentaria</taxon>
        <taxon>Canalipalpata</taxon>
        <taxon>Sabellida</taxon>
        <taxon>Siboglinidae</taxon>
        <taxon>Ridgeia</taxon>
    </lineage>
</organism>